<dbReference type="PANTHER" id="PTHR35882">
    <property type="entry name" value="PELA"/>
    <property type="match status" value="1"/>
</dbReference>
<feature type="domain" description="Glycoside-hydrolase family GH114 TIM-barrel" evidence="1">
    <location>
        <begin position="55"/>
        <end position="154"/>
    </location>
</feature>
<dbReference type="OrthoDB" id="10730at2"/>
<protein>
    <submittedName>
        <fullName evidence="2">PUTATIVE SIGNAL PEPTIDE PROTEIN</fullName>
    </submittedName>
</protein>
<dbReference type="InterPro" id="IPR017853">
    <property type="entry name" value="GH"/>
</dbReference>
<dbReference type="PANTHER" id="PTHR35882:SF2">
    <property type="entry name" value="PELA"/>
    <property type="match status" value="1"/>
</dbReference>
<dbReference type="AlphaFoldDB" id="A0A4V1EGG6"/>
<gene>
    <name evidence="2" type="ORF">AR1Y2_2556</name>
</gene>
<dbReference type="InterPro" id="IPR004352">
    <property type="entry name" value="GH114_TIM-barrel"/>
</dbReference>
<evidence type="ECO:0000313" key="2">
    <source>
        <dbReference type="EMBL" id="QCP36010.1"/>
    </source>
</evidence>
<proteinExistence type="predicted"/>
<organism evidence="2 3">
    <name type="scientific">Anaerostipes rhamnosivorans</name>
    <dbReference type="NCBI Taxonomy" id="1229621"/>
    <lineage>
        <taxon>Bacteria</taxon>
        <taxon>Bacillati</taxon>
        <taxon>Bacillota</taxon>
        <taxon>Clostridia</taxon>
        <taxon>Lachnospirales</taxon>
        <taxon>Lachnospiraceae</taxon>
        <taxon>Anaerostipes</taxon>
    </lineage>
</organism>
<accession>A0A4V1EGG6</accession>
<dbReference type="RefSeq" id="WP_137329298.1">
    <property type="nucleotide sequence ID" value="NZ_CP040058.1"/>
</dbReference>
<evidence type="ECO:0000313" key="3">
    <source>
        <dbReference type="Proteomes" id="UP000298653"/>
    </source>
</evidence>
<reference evidence="2 3" key="1">
    <citation type="submission" date="2019-05" db="EMBL/GenBank/DDBJ databases">
        <title>Complete genome sequencing of Anaerostipes rhamnosivorans.</title>
        <authorList>
            <person name="Bui T.P.N."/>
            <person name="de Vos W.M."/>
        </authorList>
    </citation>
    <scope>NUCLEOTIDE SEQUENCE [LARGE SCALE GENOMIC DNA]</scope>
    <source>
        <strain evidence="2 3">1y2</strain>
    </source>
</reference>
<dbReference type="Gene3D" id="3.20.20.70">
    <property type="entry name" value="Aldolase class I"/>
    <property type="match status" value="1"/>
</dbReference>
<dbReference type="Proteomes" id="UP000298653">
    <property type="component" value="Chromosome"/>
</dbReference>
<dbReference type="SUPFAM" id="SSF51445">
    <property type="entry name" value="(Trans)glycosidases"/>
    <property type="match status" value="1"/>
</dbReference>
<dbReference type="InterPro" id="IPR013785">
    <property type="entry name" value="Aldolase_TIM"/>
</dbReference>
<dbReference type="Pfam" id="PF03537">
    <property type="entry name" value="Glyco_hydro_114"/>
    <property type="match status" value="1"/>
</dbReference>
<dbReference type="EMBL" id="CP040058">
    <property type="protein sequence ID" value="QCP36010.1"/>
    <property type="molecule type" value="Genomic_DNA"/>
</dbReference>
<keyword evidence="3" id="KW-1185">Reference proteome</keyword>
<dbReference type="KEGG" id="arf:AR1Y2_2556"/>
<sequence length="283" mass="33831">MAGYTKNWTVKVVCILTAVMIMTGQPAEVQAAKKNKFTYTYGVFLNAGRKEINKFKKYKTIVIDAQYFKKKDIRKLKKQGHIVYSYINIGSLEHFRPYYKKYRKYTMKPYENWDGEYWVDVSQKPWQRKIKQLAGQLNGKGVDGFFVDNCDVYAEFPKKKIYRGLKKILCHLRSYRKKAVILNGGDTFVRKFYKNNRKLGPILTGVNQEEVFTRIDFKGRKLRKARVEDRKYFLDYLNLVAGRKKKVYLLEYTKDPDLKKSIRRYCRKKHWKCYITKSVNLRF</sequence>
<name>A0A4V1EGG6_9FIRM</name>
<evidence type="ECO:0000259" key="1">
    <source>
        <dbReference type="Pfam" id="PF03537"/>
    </source>
</evidence>